<evidence type="ECO:0000313" key="5">
    <source>
        <dbReference type="Proteomes" id="UP000053573"/>
    </source>
</evidence>
<dbReference type="EMBL" id="LDEV01003681">
    <property type="protein sequence ID" value="KLJ05368.1"/>
    <property type="molecule type" value="Genomic_DNA"/>
</dbReference>
<comment type="caution">
    <text evidence="4">The sequence shown here is derived from an EMBL/GenBank/DDBJ whole genome shotgun (WGS) entry which is preliminary data.</text>
</comment>
<protein>
    <recommendedName>
        <fullName evidence="3">NmrA-like domain-containing protein</fullName>
    </recommendedName>
</protein>
<dbReference type="Gene3D" id="3.90.25.10">
    <property type="entry name" value="UDP-galactose 4-epimerase, domain 1"/>
    <property type="match status" value="1"/>
</dbReference>
<keyword evidence="1" id="KW-0521">NADP</keyword>
<dbReference type="Proteomes" id="UP000053573">
    <property type="component" value="Unassembled WGS sequence"/>
</dbReference>
<dbReference type="PANTHER" id="PTHR47706:SF9">
    <property type="entry name" value="NMRA-LIKE DOMAIN-CONTAINING PROTEIN-RELATED"/>
    <property type="match status" value="1"/>
</dbReference>
<keyword evidence="2" id="KW-0560">Oxidoreductase</keyword>
<name>A0A0H1B2T5_9EURO</name>
<dbReference type="CDD" id="cd05259">
    <property type="entry name" value="PCBER_SDR_a"/>
    <property type="match status" value="1"/>
</dbReference>
<organism evidence="4 5">
    <name type="scientific">Blastomyces silverae</name>
    <dbReference type="NCBI Taxonomy" id="2060906"/>
    <lineage>
        <taxon>Eukaryota</taxon>
        <taxon>Fungi</taxon>
        <taxon>Dikarya</taxon>
        <taxon>Ascomycota</taxon>
        <taxon>Pezizomycotina</taxon>
        <taxon>Eurotiomycetes</taxon>
        <taxon>Eurotiomycetidae</taxon>
        <taxon>Onygenales</taxon>
        <taxon>Ajellomycetaceae</taxon>
        <taxon>Blastomyces</taxon>
    </lineage>
</organism>
<feature type="domain" description="NmrA-like" evidence="3">
    <location>
        <begin position="6"/>
        <end position="244"/>
    </location>
</feature>
<sequence length="309" mass="33735">MSDITKVTITGAAGHLGQHILTALTSECKLTTQILTRINSTSTFPEGIPVIRADFSSVDSLKDALRGQDAIISVVGIGGVSDQINVIDAAVAVGVRRFMPTEFGNHPESDYKRLPEMMATQTQKVAVMKHLAEKAVETNGRFSWTAIAVGNFFDWSIKRFPAFGFDIPNKAARIYDSGNEPITGVLIDSVGQAVVGTFLNPTETANKFLRIRSLQTTQNQILATFEQITESKWSVERISTKELYRAGKEKLEKGEGGWILDILCTQIFADGGDRSIVATRENSDNALVGVREVELADVIRDIVAESPDM</sequence>
<evidence type="ECO:0000259" key="3">
    <source>
        <dbReference type="Pfam" id="PF05368"/>
    </source>
</evidence>
<dbReference type="STRING" id="2060906.A0A0H1B2T5"/>
<evidence type="ECO:0000256" key="1">
    <source>
        <dbReference type="ARBA" id="ARBA00022857"/>
    </source>
</evidence>
<dbReference type="Pfam" id="PF05368">
    <property type="entry name" value="NmrA"/>
    <property type="match status" value="1"/>
</dbReference>
<keyword evidence="5" id="KW-1185">Reference proteome</keyword>
<dbReference type="InterPro" id="IPR036291">
    <property type="entry name" value="NAD(P)-bd_dom_sf"/>
</dbReference>
<dbReference type="SUPFAM" id="SSF51735">
    <property type="entry name" value="NAD(P)-binding Rossmann-fold domains"/>
    <property type="match status" value="1"/>
</dbReference>
<dbReference type="InterPro" id="IPR008030">
    <property type="entry name" value="NmrA-like"/>
</dbReference>
<dbReference type="AlphaFoldDB" id="A0A0H1B2T5"/>
<dbReference type="Gene3D" id="3.40.50.720">
    <property type="entry name" value="NAD(P)-binding Rossmann-like Domain"/>
    <property type="match status" value="1"/>
</dbReference>
<reference evidence="5" key="1">
    <citation type="journal article" date="2015" name="PLoS Genet.">
        <title>The dynamic genome and transcriptome of the human fungal pathogen Blastomyces and close relative Emmonsia.</title>
        <authorList>
            <person name="Munoz J.F."/>
            <person name="Gauthier G.M."/>
            <person name="Desjardins C.A."/>
            <person name="Gallo J.E."/>
            <person name="Holder J."/>
            <person name="Sullivan T.D."/>
            <person name="Marty A.J."/>
            <person name="Carmen J.C."/>
            <person name="Chen Z."/>
            <person name="Ding L."/>
            <person name="Gujja S."/>
            <person name="Magrini V."/>
            <person name="Misas E."/>
            <person name="Mitreva M."/>
            <person name="Priest M."/>
            <person name="Saif S."/>
            <person name="Whiston E.A."/>
            <person name="Young S."/>
            <person name="Zeng Q."/>
            <person name="Goldman W.E."/>
            <person name="Mardis E.R."/>
            <person name="Taylor J.W."/>
            <person name="McEwen J.G."/>
            <person name="Clay O.K."/>
            <person name="Klein B.S."/>
            <person name="Cuomo C.A."/>
        </authorList>
    </citation>
    <scope>NUCLEOTIDE SEQUENCE [LARGE SCALE GENOMIC DNA]</scope>
    <source>
        <strain evidence="5">UAMH 139</strain>
    </source>
</reference>
<dbReference type="InterPro" id="IPR045312">
    <property type="entry name" value="PCBER-like"/>
</dbReference>
<dbReference type="OrthoDB" id="9974981at2759"/>
<dbReference type="PANTHER" id="PTHR47706">
    <property type="entry name" value="NMRA-LIKE FAMILY PROTEIN"/>
    <property type="match status" value="1"/>
</dbReference>
<gene>
    <name evidence="4" type="ORF">EMPG_11161</name>
</gene>
<accession>A0A0H1B2T5</accession>
<evidence type="ECO:0000313" key="4">
    <source>
        <dbReference type="EMBL" id="KLJ05368.1"/>
    </source>
</evidence>
<dbReference type="GO" id="GO:0016491">
    <property type="term" value="F:oxidoreductase activity"/>
    <property type="evidence" value="ECO:0007669"/>
    <property type="project" value="UniProtKB-KW"/>
</dbReference>
<dbReference type="InterPro" id="IPR051609">
    <property type="entry name" value="NmrA/Isoflavone_reductase-like"/>
</dbReference>
<proteinExistence type="predicted"/>
<evidence type="ECO:0000256" key="2">
    <source>
        <dbReference type="ARBA" id="ARBA00023002"/>
    </source>
</evidence>